<protein>
    <submittedName>
        <fullName evidence="1">Uncharacterized protein</fullName>
    </submittedName>
</protein>
<sequence length="110" mass="12585">MKKCNLGGSGQRCSTTYIPAYLDDPYGFACYWHDLRKEPRRKLSSQHGGYLMVWGAICFSGQTSLAILRERQQSENCQETLANHLLPFGEILGGKDWTFRHDKQINITMV</sequence>
<organism evidence="1 2">
    <name type="scientific">Araneus ventricosus</name>
    <name type="common">Orbweaver spider</name>
    <name type="synonym">Epeira ventricosa</name>
    <dbReference type="NCBI Taxonomy" id="182803"/>
    <lineage>
        <taxon>Eukaryota</taxon>
        <taxon>Metazoa</taxon>
        <taxon>Ecdysozoa</taxon>
        <taxon>Arthropoda</taxon>
        <taxon>Chelicerata</taxon>
        <taxon>Arachnida</taxon>
        <taxon>Araneae</taxon>
        <taxon>Araneomorphae</taxon>
        <taxon>Entelegynae</taxon>
        <taxon>Araneoidea</taxon>
        <taxon>Araneidae</taxon>
        <taxon>Araneus</taxon>
    </lineage>
</organism>
<gene>
    <name evidence="1" type="ORF">AVEN_228088_1</name>
</gene>
<evidence type="ECO:0000313" key="1">
    <source>
        <dbReference type="EMBL" id="GBN16839.1"/>
    </source>
</evidence>
<proteinExistence type="predicted"/>
<dbReference type="OrthoDB" id="2142724at2759"/>
<dbReference type="Gene3D" id="3.30.420.10">
    <property type="entry name" value="Ribonuclease H-like superfamily/Ribonuclease H"/>
    <property type="match status" value="1"/>
</dbReference>
<dbReference type="EMBL" id="BGPR01006192">
    <property type="protein sequence ID" value="GBN16839.1"/>
    <property type="molecule type" value="Genomic_DNA"/>
</dbReference>
<reference evidence="1 2" key="1">
    <citation type="journal article" date="2019" name="Sci. Rep.">
        <title>Orb-weaving spider Araneus ventricosus genome elucidates the spidroin gene catalogue.</title>
        <authorList>
            <person name="Kono N."/>
            <person name="Nakamura H."/>
            <person name="Ohtoshi R."/>
            <person name="Moran D.A.P."/>
            <person name="Shinohara A."/>
            <person name="Yoshida Y."/>
            <person name="Fujiwara M."/>
            <person name="Mori M."/>
            <person name="Tomita M."/>
            <person name="Arakawa K."/>
        </authorList>
    </citation>
    <scope>NUCLEOTIDE SEQUENCE [LARGE SCALE GENOMIC DNA]</scope>
</reference>
<keyword evidence="2" id="KW-1185">Reference proteome</keyword>
<accession>A0A4Y2LQU6</accession>
<dbReference type="GO" id="GO:0003676">
    <property type="term" value="F:nucleic acid binding"/>
    <property type="evidence" value="ECO:0007669"/>
    <property type="project" value="InterPro"/>
</dbReference>
<dbReference type="AlphaFoldDB" id="A0A4Y2LQU6"/>
<evidence type="ECO:0000313" key="2">
    <source>
        <dbReference type="Proteomes" id="UP000499080"/>
    </source>
</evidence>
<name>A0A4Y2LQU6_ARAVE</name>
<dbReference type="InterPro" id="IPR036397">
    <property type="entry name" value="RNaseH_sf"/>
</dbReference>
<dbReference type="Proteomes" id="UP000499080">
    <property type="component" value="Unassembled WGS sequence"/>
</dbReference>
<comment type="caution">
    <text evidence="1">The sequence shown here is derived from an EMBL/GenBank/DDBJ whole genome shotgun (WGS) entry which is preliminary data.</text>
</comment>